<evidence type="ECO:0000313" key="2">
    <source>
        <dbReference type="Proteomes" id="UP000070646"/>
    </source>
</evidence>
<dbReference type="EMBL" id="LRPU01000230">
    <property type="protein sequence ID" value="KXA04415.1"/>
    <property type="molecule type" value="Genomic_DNA"/>
</dbReference>
<sequence length="172" mass="20677">MGMWGWSDFRREAGLKILDHNTTGNVVNYIDYEFVENLDKDILKKYEVKVEILDDNDKVTRIIDYRSEKDHQHEKKSYDLPKYDFKKISERQKELKRLKKEYSQQLYNELPKDCSTCEFNFGDVCASEYYGDKIEELEKKITNCNGWSVDLDTYCEIGNKIREKFKDFNIFE</sequence>
<evidence type="ECO:0000313" key="1">
    <source>
        <dbReference type="EMBL" id="KXA04415.1"/>
    </source>
</evidence>
<dbReference type="PATRIC" id="fig|1502.174.peg.3233"/>
<accession>A0A133MK32</accession>
<protein>
    <submittedName>
        <fullName evidence="1">Uncharacterized protein</fullName>
    </submittedName>
</protein>
<comment type="caution">
    <text evidence="1">The sequence shown here is derived from an EMBL/GenBank/DDBJ whole genome shotgun (WGS) entry which is preliminary data.</text>
</comment>
<organism evidence="1 2">
    <name type="scientific">Clostridium perfringens</name>
    <dbReference type="NCBI Taxonomy" id="1502"/>
    <lineage>
        <taxon>Bacteria</taxon>
        <taxon>Bacillati</taxon>
        <taxon>Bacillota</taxon>
        <taxon>Clostridia</taxon>
        <taxon>Eubacteriales</taxon>
        <taxon>Clostridiaceae</taxon>
        <taxon>Clostridium</taxon>
    </lineage>
</organism>
<gene>
    <name evidence="1" type="ORF">HMPREF3222_03199</name>
</gene>
<reference evidence="1 2" key="1">
    <citation type="submission" date="2016-01" db="EMBL/GenBank/DDBJ databases">
        <authorList>
            <person name="Oliw E.H."/>
        </authorList>
    </citation>
    <scope>NUCLEOTIDE SEQUENCE [LARGE SCALE GENOMIC DNA]</scope>
    <source>
        <strain evidence="1 2">MJR7757A</strain>
    </source>
</reference>
<name>A0A133MK32_CLOPF</name>
<dbReference type="Proteomes" id="UP000070646">
    <property type="component" value="Unassembled WGS sequence"/>
</dbReference>
<dbReference type="AlphaFoldDB" id="A0A133MK32"/>
<proteinExistence type="predicted"/>